<proteinExistence type="predicted"/>
<accession>A0A0E9WR71</accession>
<protein>
    <submittedName>
        <fullName evidence="1">Uncharacterized protein</fullName>
    </submittedName>
</protein>
<reference evidence="1" key="1">
    <citation type="submission" date="2014-11" db="EMBL/GenBank/DDBJ databases">
        <authorList>
            <person name="Amaro Gonzalez C."/>
        </authorList>
    </citation>
    <scope>NUCLEOTIDE SEQUENCE</scope>
</reference>
<organism evidence="1">
    <name type="scientific">Anguilla anguilla</name>
    <name type="common">European freshwater eel</name>
    <name type="synonym">Muraena anguilla</name>
    <dbReference type="NCBI Taxonomy" id="7936"/>
    <lineage>
        <taxon>Eukaryota</taxon>
        <taxon>Metazoa</taxon>
        <taxon>Chordata</taxon>
        <taxon>Craniata</taxon>
        <taxon>Vertebrata</taxon>
        <taxon>Euteleostomi</taxon>
        <taxon>Actinopterygii</taxon>
        <taxon>Neopterygii</taxon>
        <taxon>Teleostei</taxon>
        <taxon>Anguilliformes</taxon>
        <taxon>Anguillidae</taxon>
        <taxon>Anguilla</taxon>
    </lineage>
</organism>
<dbReference type="AlphaFoldDB" id="A0A0E9WR71"/>
<reference evidence="1" key="2">
    <citation type="journal article" date="2015" name="Fish Shellfish Immunol.">
        <title>Early steps in the European eel (Anguilla anguilla)-Vibrio vulnificus interaction in the gills: Role of the RtxA13 toxin.</title>
        <authorList>
            <person name="Callol A."/>
            <person name="Pajuelo D."/>
            <person name="Ebbesson L."/>
            <person name="Teles M."/>
            <person name="MacKenzie S."/>
            <person name="Amaro C."/>
        </authorList>
    </citation>
    <scope>NUCLEOTIDE SEQUENCE</scope>
</reference>
<evidence type="ECO:0000313" key="1">
    <source>
        <dbReference type="EMBL" id="JAH92766.1"/>
    </source>
</evidence>
<name>A0A0E9WR71_ANGAN</name>
<sequence length="46" mass="5746">MYKICLRQEIKRNVIHKLKKQNQIKKCLPHLKKKSLTPYRIFFIYN</sequence>
<dbReference type="EMBL" id="GBXM01015811">
    <property type="protein sequence ID" value="JAH92766.1"/>
    <property type="molecule type" value="Transcribed_RNA"/>
</dbReference>